<dbReference type="InterPro" id="IPR012337">
    <property type="entry name" value="RNaseH-like_sf"/>
</dbReference>
<sequence>MIAAVDTPRADPWTYVVTDVELDGPWPGINSMRSFASVAVTADGVEHGRFEAVLEPLAGTSPDPATLDWFATQPGAWEAATRDAEPVVRVMERYVAWLQDLPWPRMFAAFPLALDGIWMDHYLRRFTPYGIRQGHHEEDRLFVGGGLCLRSYAAAVTGESAGLVDVDTLPSSWFGEVEHTHRAIDDTVGYANLLVELFRRAAR</sequence>
<keyword evidence="2" id="KW-1185">Reference proteome</keyword>
<dbReference type="SUPFAM" id="SSF53098">
    <property type="entry name" value="Ribonuclease H-like"/>
    <property type="match status" value="1"/>
</dbReference>
<accession>A0ABR8NJL7</accession>
<protein>
    <submittedName>
        <fullName evidence="1">Uncharacterized protein</fullName>
    </submittedName>
</protein>
<dbReference type="Proteomes" id="UP000618818">
    <property type="component" value="Unassembled WGS sequence"/>
</dbReference>
<comment type="caution">
    <text evidence="1">The sequence shown here is derived from an EMBL/GenBank/DDBJ whole genome shotgun (WGS) entry which is preliminary data.</text>
</comment>
<dbReference type="Gene3D" id="3.30.420.10">
    <property type="entry name" value="Ribonuclease H-like superfamily/Ribonuclease H"/>
    <property type="match status" value="1"/>
</dbReference>
<dbReference type="InterPro" id="IPR036397">
    <property type="entry name" value="RNaseH_sf"/>
</dbReference>
<organism evidence="1 2">
    <name type="scientific">Nocardioides cavernae</name>
    <dbReference type="NCBI Taxonomy" id="1921566"/>
    <lineage>
        <taxon>Bacteria</taxon>
        <taxon>Bacillati</taxon>
        <taxon>Actinomycetota</taxon>
        <taxon>Actinomycetes</taxon>
        <taxon>Propionibacteriales</taxon>
        <taxon>Nocardioidaceae</taxon>
        <taxon>Nocardioides</taxon>
    </lineage>
</organism>
<gene>
    <name evidence="1" type="ORF">IEZ26_22470</name>
</gene>
<proteinExistence type="predicted"/>
<evidence type="ECO:0000313" key="2">
    <source>
        <dbReference type="Proteomes" id="UP000618818"/>
    </source>
</evidence>
<dbReference type="EMBL" id="JACXYZ010000005">
    <property type="protein sequence ID" value="MBD3927405.1"/>
    <property type="molecule type" value="Genomic_DNA"/>
</dbReference>
<reference evidence="1 2" key="1">
    <citation type="submission" date="2020-09" db="EMBL/GenBank/DDBJ databases">
        <title>novel species in genus Nocardioides.</title>
        <authorList>
            <person name="Zhang G."/>
        </authorList>
    </citation>
    <scope>NUCLEOTIDE SEQUENCE [LARGE SCALE GENOMIC DNA]</scope>
    <source>
        <strain evidence="1 2">KCTC 39551</strain>
    </source>
</reference>
<name>A0ABR8NJL7_9ACTN</name>
<evidence type="ECO:0000313" key="1">
    <source>
        <dbReference type="EMBL" id="MBD3927405.1"/>
    </source>
</evidence>